<accession>A0A2W1NH10</accession>
<dbReference type="InterPro" id="IPR021615">
    <property type="entry name" value="Omp28"/>
</dbReference>
<sequence length="306" mass="33787">MKTILKITLVLSVLVSLYSCDKVEYPYKIITDLDTTLYPGNFRDYVYPTFGANNNATRNVLIEDFTGHKCSFCPAAATEAKNIAEANPGRVFIASIHASPNASGTSDFQSVAPSGNKYTTDFTTAEGKEIAGYLSNIQGGIVGNPTGTVNRSLNSNGEIFHSASTWSTTTDSLLNTPLLVNIQAKSNYFEATRGLFIHAQIEFLTALTGEYAVVIYALENEVIDWQKVLSDDVEDYKHHEVHRGNVFAGETFGRVFVNGDVIAGQKFEKDFTYNVPAGITNADMHFLVYVYDKSTEEILQVIKYEF</sequence>
<dbReference type="PROSITE" id="PS51257">
    <property type="entry name" value="PROKAR_LIPOPROTEIN"/>
    <property type="match status" value="1"/>
</dbReference>
<organism evidence="1 2">
    <name type="scientific">Putridiphycobacter roseus</name>
    <dbReference type="NCBI Taxonomy" id="2219161"/>
    <lineage>
        <taxon>Bacteria</taxon>
        <taxon>Pseudomonadati</taxon>
        <taxon>Bacteroidota</taxon>
        <taxon>Flavobacteriia</taxon>
        <taxon>Flavobacteriales</taxon>
        <taxon>Crocinitomicaceae</taxon>
        <taxon>Putridiphycobacter</taxon>
    </lineage>
</organism>
<dbReference type="Pfam" id="PF11551">
    <property type="entry name" value="Omp28"/>
    <property type="match status" value="1"/>
</dbReference>
<evidence type="ECO:0008006" key="3">
    <source>
        <dbReference type="Google" id="ProtNLM"/>
    </source>
</evidence>
<dbReference type="OrthoDB" id="1081990at2"/>
<dbReference type="EMBL" id="QKSB01000001">
    <property type="protein sequence ID" value="PZE18805.1"/>
    <property type="molecule type" value="Genomic_DNA"/>
</dbReference>
<gene>
    <name evidence="1" type="ORF">DNU06_02955</name>
</gene>
<evidence type="ECO:0000313" key="1">
    <source>
        <dbReference type="EMBL" id="PZE18805.1"/>
    </source>
</evidence>
<proteinExistence type="predicted"/>
<evidence type="ECO:0000313" key="2">
    <source>
        <dbReference type="Proteomes" id="UP000249248"/>
    </source>
</evidence>
<name>A0A2W1NH10_9FLAO</name>
<keyword evidence="2" id="KW-1185">Reference proteome</keyword>
<reference evidence="1 2" key="1">
    <citation type="submission" date="2018-06" db="EMBL/GenBank/DDBJ databases">
        <title>The draft genome sequence of Crocinitomix sp. SM1701.</title>
        <authorList>
            <person name="Zhang X."/>
        </authorList>
    </citation>
    <scope>NUCLEOTIDE SEQUENCE [LARGE SCALE GENOMIC DNA]</scope>
    <source>
        <strain evidence="1 2">SM1701</strain>
    </source>
</reference>
<comment type="caution">
    <text evidence="1">The sequence shown here is derived from an EMBL/GenBank/DDBJ whole genome shotgun (WGS) entry which is preliminary data.</text>
</comment>
<protein>
    <recommendedName>
        <fullName evidence="3">Omp28-related outer membrane protein</fullName>
    </recommendedName>
</protein>
<dbReference type="Gene3D" id="2.60.40.10">
    <property type="entry name" value="Immunoglobulins"/>
    <property type="match status" value="1"/>
</dbReference>
<dbReference type="Proteomes" id="UP000249248">
    <property type="component" value="Unassembled WGS sequence"/>
</dbReference>
<dbReference type="AlphaFoldDB" id="A0A2W1NH10"/>
<dbReference type="InterPro" id="IPR013783">
    <property type="entry name" value="Ig-like_fold"/>
</dbReference>
<dbReference type="RefSeq" id="WP_111061706.1">
    <property type="nucleotide sequence ID" value="NZ_JBHUCU010000007.1"/>
</dbReference>